<keyword evidence="3 6" id="KW-1133">Transmembrane helix</keyword>
<feature type="compositionally biased region" description="Low complexity" evidence="5">
    <location>
        <begin position="847"/>
        <end position="858"/>
    </location>
</feature>
<keyword evidence="8" id="KW-1185">Reference proteome</keyword>
<dbReference type="Pfam" id="PF01544">
    <property type="entry name" value="CorA"/>
    <property type="match status" value="1"/>
</dbReference>
<dbReference type="AlphaFoldDB" id="A0A6A6NU81"/>
<feature type="compositionally biased region" description="Gly residues" evidence="5">
    <location>
        <begin position="827"/>
        <end position="846"/>
    </location>
</feature>
<dbReference type="GO" id="GO:0015087">
    <property type="term" value="F:cobalt ion transmembrane transporter activity"/>
    <property type="evidence" value="ECO:0007669"/>
    <property type="project" value="TreeGrafter"/>
</dbReference>
<dbReference type="InterPro" id="IPR045863">
    <property type="entry name" value="CorA_TM1_TM2"/>
</dbReference>
<feature type="transmembrane region" description="Helical" evidence="6">
    <location>
        <begin position="582"/>
        <end position="603"/>
    </location>
</feature>
<dbReference type="EMBL" id="MU001687">
    <property type="protein sequence ID" value="KAF2455299.1"/>
    <property type="molecule type" value="Genomic_DNA"/>
</dbReference>
<feature type="compositionally biased region" description="Gly residues" evidence="5">
    <location>
        <begin position="86"/>
        <end position="97"/>
    </location>
</feature>
<evidence type="ECO:0000256" key="4">
    <source>
        <dbReference type="ARBA" id="ARBA00023136"/>
    </source>
</evidence>
<keyword evidence="2 6" id="KW-0812">Transmembrane</keyword>
<protein>
    <submittedName>
        <fullName evidence="7">Cora-like Mg2+ transporter protein-domain-containing protein</fullName>
    </submittedName>
</protein>
<gene>
    <name evidence="7" type="ORF">BDY21DRAFT_373403</name>
</gene>
<evidence type="ECO:0000313" key="8">
    <source>
        <dbReference type="Proteomes" id="UP000799766"/>
    </source>
</evidence>
<dbReference type="SUPFAM" id="SSF144083">
    <property type="entry name" value="Magnesium transport protein CorA, transmembrane region"/>
    <property type="match status" value="1"/>
</dbReference>
<evidence type="ECO:0000313" key="7">
    <source>
        <dbReference type="EMBL" id="KAF2455299.1"/>
    </source>
</evidence>
<name>A0A6A6NU81_9PEZI</name>
<evidence type="ECO:0000256" key="6">
    <source>
        <dbReference type="SAM" id="Phobius"/>
    </source>
</evidence>
<proteinExistence type="predicted"/>
<dbReference type="GO" id="GO:0005886">
    <property type="term" value="C:plasma membrane"/>
    <property type="evidence" value="ECO:0007669"/>
    <property type="project" value="UniProtKB-SubCell"/>
</dbReference>
<feature type="compositionally biased region" description="Low complexity" evidence="5">
    <location>
        <begin position="774"/>
        <end position="784"/>
    </location>
</feature>
<feature type="region of interest" description="Disordered" evidence="5">
    <location>
        <begin position="774"/>
        <end position="887"/>
    </location>
</feature>
<accession>A0A6A6NU81</accession>
<dbReference type="GO" id="GO:0015095">
    <property type="term" value="F:magnesium ion transmembrane transporter activity"/>
    <property type="evidence" value="ECO:0007669"/>
    <property type="project" value="TreeGrafter"/>
</dbReference>
<organism evidence="7 8">
    <name type="scientific">Lineolata rhizophorae</name>
    <dbReference type="NCBI Taxonomy" id="578093"/>
    <lineage>
        <taxon>Eukaryota</taxon>
        <taxon>Fungi</taxon>
        <taxon>Dikarya</taxon>
        <taxon>Ascomycota</taxon>
        <taxon>Pezizomycotina</taxon>
        <taxon>Dothideomycetes</taxon>
        <taxon>Dothideomycetes incertae sedis</taxon>
        <taxon>Lineolatales</taxon>
        <taxon>Lineolataceae</taxon>
        <taxon>Lineolata</taxon>
    </lineage>
</organism>
<evidence type="ECO:0000256" key="5">
    <source>
        <dbReference type="SAM" id="MobiDB-lite"/>
    </source>
</evidence>
<evidence type="ECO:0000256" key="3">
    <source>
        <dbReference type="ARBA" id="ARBA00022989"/>
    </source>
</evidence>
<sequence length="887" mass="99246">MSRNDKSNEQSPPPSLAEHRRTQSAPPITIEDMSSPLETPPTRGLEPSNTEPVAERRDTLSEERARWPGRTAAQLQRQRRPDSREGSGGGDGGGPAGGRKDQHQHQQSKQRPSPQVHQRQHHRRRGKRLEWKSKDTAGFRNGRVLLIDYVSRDHTDTGRRKIAAQEFHHLEGLRRFYSNEEYSHQAALRVIHVQNATWATRFLLRKFNIDHRNDLVGTAFGRWAQFEKPQNRAGKPVLNGKTFRTQRDPWRGISRTSFGLDYLKEYDARRHAAVPDEELQFKMMELNHYDSNENAKYGYDVFVQRLSVYIQRSEGEAYQPNDPAILNPYCEDDDEEELSRLKRQYGYGEDAKYIPQLDTLDNGSVIIIFEHSQSGNVEDTLIGAREELEAKWRRLTFYLPREEVSTDERLALECMDLILRDVFKGLTVAWEKYLSKCETHVSILEDKIYENPADESRAPELWRNSSLWLKVEKLMFIHMDIVKEMKTHLKDLAEDDQEDWLSTTMEDFEKLENLVQEDLVKPTSNLSDLMYKSVEIRDSRHSLQLGMSMWRLSWITFIFLPLTFLVSFFGMNVDTFADMPSIKWYFITAVPFMFAVLIAWYFIKHMLASRRQDPLRRGVYEHLYHELAEAHPALWSRSGPRDYVRPDGLASALKWRLVSFWFAPARTIAARGYDPGADHLGVWARTKRALARRWLPHIRVLPGSAAAAAAADAMLLTHNTDLGETGAAGVGAGARARGAASALATAAVANGGVRGSTVSELVAVSMPVAVAEGEPAAARAASPELSLTKSRGSSRAEGGAAHRRSASGSGDEPMISEEAENSEGEMSDGGSGGGGGGGGNGAGRVGSAGAASLWRSSSRGGGRSLSPRNVLERLNVPLVSGKSSGSE</sequence>
<evidence type="ECO:0000256" key="1">
    <source>
        <dbReference type="ARBA" id="ARBA00004651"/>
    </source>
</evidence>
<dbReference type="GO" id="GO:0050897">
    <property type="term" value="F:cobalt ion binding"/>
    <property type="evidence" value="ECO:0007669"/>
    <property type="project" value="TreeGrafter"/>
</dbReference>
<dbReference type="Gene3D" id="1.20.58.340">
    <property type="entry name" value="Magnesium transport protein CorA, transmembrane region"/>
    <property type="match status" value="1"/>
</dbReference>
<dbReference type="PANTHER" id="PTHR46494:SF1">
    <property type="entry name" value="CORA FAMILY METAL ION TRANSPORTER (EUROFUNG)"/>
    <property type="match status" value="1"/>
</dbReference>
<feature type="compositionally biased region" description="Acidic residues" evidence="5">
    <location>
        <begin position="814"/>
        <end position="826"/>
    </location>
</feature>
<evidence type="ECO:0000256" key="2">
    <source>
        <dbReference type="ARBA" id="ARBA00022692"/>
    </source>
</evidence>
<feature type="region of interest" description="Disordered" evidence="5">
    <location>
        <begin position="1"/>
        <end position="134"/>
    </location>
</feature>
<dbReference type="Proteomes" id="UP000799766">
    <property type="component" value="Unassembled WGS sequence"/>
</dbReference>
<dbReference type="OrthoDB" id="194358at2759"/>
<feature type="compositionally biased region" description="Basic and acidic residues" evidence="5">
    <location>
        <begin position="53"/>
        <end position="66"/>
    </location>
</feature>
<feature type="compositionally biased region" description="Basic residues" evidence="5">
    <location>
        <begin position="118"/>
        <end position="127"/>
    </location>
</feature>
<dbReference type="GO" id="GO:0000287">
    <property type="term" value="F:magnesium ion binding"/>
    <property type="evidence" value="ECO:0007669"/>
    <property type="project" value="TreeGrafter"/>
</dbReference>
<reference evidence="7" key="1">
    <citation type="journal article" date="2020" name="Stud. Mycol.">
        <title>101 Dothideomycetes genomes: a test case for predicting lifestyles and emergence of pathogens.</title>
        <authorList>
            <person name="Haridas S."/>
            <person name="Albert R."/>
            <person name="Binder M."/>
            <person name="Bloem J."/>
            <person name="Labutti K."/>
            <person name="Salamov A."/>
            <person name="Andreopoulos B."/>
            <person name="Baker S."/>
            <person name="Barry K."/>
            <person name="Bills G."/>
            <person name="Bluhm B."/>
            <person name="Cannon C."/>
            <person name="Castanera R."/>
            <person name="Culley D."/>
            <person name="Daum C."/>
            <person name="Ezra D."/>
            <person name="Gonzalez J."/>
            <person name="Henrissat B."/>
            <person name="Kuo A."/>
            <person name="Liang C."/>
            <person name="Lipzen A."/>
            <person name="Lutzoni F."/>
            <person name="Magnuson J."/>
            <person name="Mondo S."/>
            <person name="Nolan M."/>
            <person name="Ohm R."/>
            <person name="Pangilinan J."/>
            <person name="Park H.-J."/>
            <person name="Ramirez L."/>
            <person name="Alfaro M."/>
            <person name="Sun H."/>
            <person name="Tritt A."/>
            <person name="Yoshinaga Y."/>
            <person name="Zwiers L.-H."/>
            <person name="Turgeon B."/>
            <person name="Goodwin S."/>
            <person name="Spatafora J."/>
            <person name="Crous P."/>
            <person name="Grigoriev I."/>
        </authorList>
    </citation>
    <scope>NUCLEOTIDE SEQUENCE</scope>
    <source>
        <strain evidence="7">ATCC 16933</strain>
    </source>
</reference>
<dbReference type="PANTHER" id="PTHR46494">
    <property type="entry name" value="CORA FAMILY METAL ION TRANSPORTER (EUROFUNG)"/>
    <property type="match status" value="1"/>
</dbReference>
<feature type="transmembrane region" description="Helical" evidence="6">
    <location>
        <begin position="549"/>
        <end position="570"/>
    </location>
</feature>
<dbReference type="InterPro" id="IPR002523">
    <property type="entry name" value="MgTranspt_CorA/ZnTranspt_ZntB"/>
</dbReference>
<comment type="subcellular location">
    <subcellularLocation>
        <location evidence="1">Cell membrane</location>
        <topology evidence="1">Multi-pass membrane protein</topology>
    </subcellularLocation>
</comment>
<keyword evidence="4 6" id="KW-0472">Membrane</keyword>